<dbReference type="HAMAP" id="MF_00151">
    <property type="entry name" value="PPAT_bact"/>
    <property type="match status" value="1"/>
</dbReference>
<sequence>MTEKIALFPGSFDPFTLGHLNTVTRAAKMFDKVIVAIVTNTSKRPLFTAKEKKRLVAASIAHLDNVEVILHEEGLTVHIAEKLGAEVLIRGIRNITDYEYEKNIAHMNARLAPNIETLFLLADPAYANISSSVIKEIAKFEGDVSPFVPQSVNEALENKYRDRHIGC</sequence>
<comment type="subcellular location">
    <subcellularLocation>
        <location evidence="9">Cytoplasm</location>
    </subcellularLocation>
</comment>
<dbReference type="GO" id="GO:0005524">
    <property type="term" value="F:ATP binding"/>
    <property type="evidence" value="ECO:0007669"/>
    <property type="project" value="UniProtKB-KW"/>
</dbReference>
<reference evidence="11" key="1">
    <citation type="submission" date="2023-01" db="EMBL/GenBank/DDBJ databases">
        <title>Oxazolidinone resistance genes in florfenicol resistant enterococci from beef cattle and veal calves at slaughter.</title>
        <authorList>
            <person name="Biggel M."/>
        </authorList>
    </citation>
    <scope>NUCLEOTIDE SEQUENCE</scope>
    <source>
        <strain evidence="11">K204-1</strain>
    </source>
</reference>
<evidence type="ECO:0000256" key="9">
    <source>
        <dbReference type="HAMAP-Rule" id="MF_00151"/>
    </source>
</evidence>
<evidence type="ECO:0000256" key="2">
    <source>
        <dbReference type="ARBA" id="ARBA00022679"/>
    </source>
</evidence>
<evidence type="ECO:0000313" key="11">
    <source>
        <dbReference type="EMBL" id="WCG22576.1"/>
    </source>
</evidence>
<feature type="binding site" evidence="9">
    <location>
        <position position="76"/>
    </location>
    <ligand>
        <name>substrate</name>
    </ligand>
</feature>
<feature type="domain" description="Cytidyltransferase-like" evidence="10">
    <location>
        <begin position="7"/>
        <end position="136"/>
    </location>
</feature>
<feature type="binding site" evidence="9">
    <location>
        <begin position="11"/>
        <end position="12"/>
    </location>
    <ligand>
        <name>ATP</name>
        <dbReference type="ChEBI" id="CHEBI:30616"/>
    </ligand>
</feature>
<feature type="site" description="Transition state stabilizer" evidence="9">
    <location>
        <position position="19"/>
    </location>
</feature>
<proteinExistence type="inferred from homology"/>
<dbReference type="EC" id="2.7.7.3" evidence="9"/>
<dbReference type="EMBL" id="CP116507">
    <property type="protein sequence ID" value="WCG22576.1"/>
    <property type="molecule type" value="Genomic_DNA"/>
</dbReference>
<keyword evidence="3 9" id="KW-0548">Nucleotidyltransferase</keyword>
<feature type="binding site" evidence="9">
    <location>
        <position position="11"/>
    </location>
    <ligand>
        <name>substrate</name>
    </ligand>
</feature>
<feature type="binding site" evidence="9">
    <location>
        <begin position="91"/>
        <end position="93"/>
    </location>
    <ligand>
        <name>ATP</name>
        <dbReference type="ChEBI" id="CHEBI:30616"/>
    </ligand>
</feature>
<comment type="function">
    <text evidence="9">Reversibly transfers an adenylyl group from ATP to 4'-phosphopantetheine, yielding dephospho-CoA (dPCoA) and pyrophosphate.</text>
</comment>
<dbReference type="SUPFAM" id="SSF52374">
    <property type="entry name" value="Nucleotidylyl transferase"/>
    <property type="match status" value="1"/>
</dbReference>
<dbReference type="GO" id="GO:0004595">
    <property type="term" value="F:pantetheine-phosphate adenylyltransferase activity"/>
    <property type="evidence" value="ECO:0007669"/>
    <property type="project" value="UniProtKB-UniRule"/>
</dbReference>
<comment type="catalytic activity">
    <reaction evidence="8 9">
        <text>(R)-4'-phosphopantetheine + ATP + H(+) = 3'-dephospho-CoA + diphosphate</text>
        <dbReference type="Rhea" id="RHEA:19801"/>
        <dbReference type="ChEBI" id="CHEBI:15378"/>
        <dbReference type="ChEBI" id="CHEBI:30616"/>
        <dbReference type="ChEBI" id="CHEBI:33019"/>
        <dbReference type="ChEBI" id="CHEBI:57328"/>
        <dbReference type="ChEBI" id="CHEBI:61723"/>
        <dbReference type="EC" id="2.7.7.3"/>
    </reaction>
</comment>
<dbReference type="PANTHER" id="PTHR21342">
    <property type="entry name" value="PHOSPHOPANTETHEINE ADENYLYLTRANSFERASE"/>
    <property type="match status" value="1"/>
</dbReference>
<keyword evidence="4 9" id="KW-0547">Nucleotide-binding</keyword>
<feature type="binding site" evidence="9">
    <location>
        <begin position="126"/>
        <end position="132"/>
    </location>
    <ligand>
        <name>ATP</name>
        <dbReference type="ChEBI" id="CHEBI:30616"/>
    </ligand>
</feature>
<dbReference type="InterPro" id="IPR014729">
    <property type="entry name" value="Rossmann-like_a/b/a_fold"/>
</dbReference>
<dbReference type="GO" id="GO:0015937">
    <property type="term" value="P:coenzyme A biosynthetic process"/>
    <property type="evidence" value="ECO:0007669"/>
    <property type="project" value="UniProtKB-UniRule"/>
</dbReference>
<organism evidence="11 12">
    <name type="scientific">Vagococcus lutrae</name>
    <dbReference type="NCBI Taxonomy" id="81947"/>
    <lineage>
        <taxon>Bacteria</taxon>
        <taxon>Bacillati</taxon>
        <taxon>Bacillota</taxon>
        <taxon>Bacilli</taxon>
        <taxon>Lactobacillales</taxon>
        <taxon>Enterococcaceae</taxon>
        <taxon>Vagococcus</taxon>
    </lineage>
</organism>
<evidence type="ECO:0000256" key="3">
    <source>
        <dbReference type="ARBA" id="ARBA00022695"/>
    </source>
</evidence>
<comment type="pathway">
    <text evidence="9">Cofactor biosynthesis; coenzyme A biosynthesis; CoA from (R)-pantothenate: step 4/5.</text>
</comment>
<dbReference type="InterPro" id="IPR004821">
    <property type="entry name" value="Cyt_trans-like"/>
</dbReference>
<dbReference type="Proteomes" id="UP001179600">
    <property type="component" value="Chromosome"/>
</dbReference>
<keyword evidence="2 9" id="KW-0808">Transferase</keyword>
<evidence type="ECO:0000256" key="7">
    <source>
        <dbReference type="ARBA" id="ARBA00022993"/>
    </source>
</evidence>
<comment type="cofactor">
    <cofactor evidence="9">
        <name>Mg(2+)</name>
        <dbReference type="ChEBI" id="CHEBI:18420"/>
    </cofactor>
</comment>
<comment type="similarity">
    <text evidence="9">Belongs to the bacterial CoaD family.</text>
</comment>
<keyword evidence="1 9" id="KW-0963">Cytoplasm</keyword>
<gene>
    <name evidence="9 11" type="primary">coaD</name>
    <name evidence="11" type="ORF">PML95_09330</name>
</gene>
<dbReference type="PRINTS" id="PR01020">
    <property type="entry name" value="LPSBIOSNTHSS"/>
</dbReference>
<dbReference type="NCBIfam" id="TIGR01510">
    <property type="entry name" value="coaD_prev_kdtB"/>
    <property type="match status" value="1"/>
</dbReference>
<dbReference type="RefSeq" id="WP_126760648.1">
    <property type="nucleotide sequence ID" value="NZ_BKBT01000004.1"/>
</dbReference>
<dbReference type="Pfam" id="PF01467">
    <property type="entry name" value="CTP_transf_like"/>
    <property type="match status" value="1"/>
</dbReference>
<dbReference type="PANTHER" id="PTHR21342:SF1">
    <property type="entry name" value="PHOSPHOPANTETHEINE ADENYLYLTRANSFERASE"/>
    <property type="match status" value="1"/>
</dbReference>
<dbReference type="InterPro" id="IPR001980">
    <property type="entry name" value="PPAT"/>
</dbReference>
<dbReference type="GeneID" id="72386014"/>
<dbReference type="CDD" id="cd02163">
    <property type="entry name" value="PPAT"/>
    <property type="match status" value="1"/>
</dbReference>
<keyword evidence="7 9" id="KW-0173">Coenzyme A biosynthesis</keyword>
<keyword evidence="5 9" id="KW-0067">ATP-binding</keyword>
<evidence type="ECO:0000313" key="12">
    <source>
        <dbReference type="Proteomes" id="UP001179600"/>
    </source>
</evidence>
<comment type="subunit">
    <text evidence="9">Homohexamer.</text>
</comment>
<dbReference type="NCBIfam" id="TIGR00125">
    <property type="entry name" value="cyt_tran_rel"/>
    <property type="match status" value="1"/>
</dbReference>
<dbReference type="AlphaFoldDB" id="A0AAE9XF32"/>
<feature type="binding site" evidence="9">
    <location>
        <position position="19"/>
    </location>
    <ligand>
        <name>ATP</name>
        <dbReference type="ChEBI" id="CHEBI:30616"/>
    </ligand>
</feature>
<dbReference type="Gene3D" id="3.40.50.620">
    <property type="entry name" value="HUPs"/>
    <property type="match status" value="1"/>
</dbReference>
<feature type="binding site" evidence="9">
    <location>
        <position position="90"/>
    </location>
    <ligand>
        <name>substrate</name>
    </ligand>
</feature>
<name>A0AAE9XF32_9ENTE</name>
<evidence type="ECO:0000256" key="5">
    <source>
        <dbReference type="ARBA" id="ARBA00022840"/>
    </source>
</evidence>
<evidence type="ECO:0000256" key="4">
    <source>
        <dbReference type="ARBA" id="ARBA00022741"/>
    </source>
</evidence>
<feature type="binding site" evidence="9">
    <location>
        <position position="101"/>
    </location>
    <ligand>
        <name>ATP</name>
        <dbReference type="ChEBI" id="CHEBI:30616"/>
    </ligand>
</feature>
<evidence type="ECO:0000256" key="6">
    <source>
        <dbReference type="ARBA" id="ARBA00022842"/>
    </source>
</evidence>
<evidence type="ECO:0000256" key="8">
    <source>
        <dbReference type="ARBA" id="ARBA00029346"/>
    </source>
</evidence>
<keyword evidence="6 9" id="KW-0460">Magnesium</keyword>
<protein>
    <recommendedName>
        <fullName evidence="9">Phosphopantetheine adenylyltransferase</fullName>
        <ecNumber evidence="9">2.7.7.3</ecNumber>
    </recommendedName>
    <alternativeName>
        <fullName evidence="9">Dephospho-CoA pyrophosphorylase</fullName>
    </alternativeName>
    <alternativeName>
        <fullName evidence="9">Pantetheine-phosphate adenylyltransferase</fullName>
        <shortName evidence="9">PPAT</shortName>
    </alternativeName>
</protein>
<dbReference type="GO" id="GO:0005737">
    <property type="term" value="C:cytoplasm"/>
    <property type="evidence" value="ECO:0007669"/>
    <property type="project" value="UniProtKB-SubCell"/>
</dbReference>
<accession>A0AAE9XF32</accession>
<evidence type="ECO:0000259" key="10">
    <source>
        <dbReference type="Pfam" id="PF01467"/>
    </source>
</evidence>
<evidence type="ECO:0000256" key="1">
    <source>
        <dbReference type="ARBA" id="ARBA00022490"/>
    </source>
</evidence>
<feature type="binding site" evidence="9">
    <location>
        <position position="43"/>
    </location>
    <ligand>
        <name>substrate</name>
    </ligand>
</feature>